<keyword evidence="3" id="KW-1185">Reference proteome</keyword>
<organism evidence="1 3">
    <name type="scientific">Streptomyces demainii</name>
    <dbReference type="NCBI Taxonomy" id="588122"/>
    <lineage>
        <taxon>Bacteria</taxon>
        <taxon>Bacillati</taxon>
        <taxon>Actinomycetota</taxon>
        <taxon>Actinomycetes</taxon>
        <taxon>Kitasatosporales</taxon>
        <taxon>Streptomycetaceae</taxon>
        <taxon>Streptomyces</taxon>
    </lineage>
</organism>
<sequence length="30" mass="3281">MLAARPELVDGIVITNPDTHARPDGVDLFF</sequence>
<gene>
    <name evidence="1" type="ORF">JOF35_005780</name>
    <name evidence="2" type="ORF">JOF35_005781</name>
</gene>
<reference evidence="1 3" key="1">
    <citation type="submission" date="2023-07" db="EMBL/GenBank/DDBJ databases">
        <title>Sequencing the genomes of 1000 actinobacteria strains.</title>
        <authorList>
            <person name="Klenk H.-P."/>
        </authorList>
    </citation>
    <scope>NUCLEOTIDE SEQUENCE [LARGE SCALE GENOMIC DNA]</scope>
    <source>
        <strain evidence="1 3">DSM 41600</strain>
    </source>
</reference>
<proteinExistence type="predicted"/>
<accession>A0ABT9KYB4</accession>
<evidence type="ECO:0000313" key="1">
    <source>
        <dbReference type="EMBL" id="MDP9613442.1"/>
    </source>
</evidence>
<evidence type="ECO:0000313" key="3">
    <source>
        <dbReference type="Proteomes" id="UP001234880"/>
    </source>
</evidence>
<dbReference type="Proteomes" id="UP001234880">
    <property type="component" value="Unassembled WGS sequence"/>
</dbReference>
<dbReference type="EMBL" id="JAURUE010000002">
    <property type="protein sequence ID" value="MDP9613443.1"/>
    <property type="molecule type" value="Genomic_DNA"/>
</dbReference>
<name>A0ABT9KYB4_9ACTN</name>
<protein>
    <submittedName>
        <fullName evidence="1">Uncharacterized protein</fullName>
    </submittedName>
</protein>
<comment type="caution">
    <text evidence="1">The sequence shown here is derived from an EMBL/GenBank/DDBJ whole genome shotgun (WGS) entry which is preliminary data.</text>
</comment>
<evidence type="ECO:0000313" key="2">
    <source>
        <dbReference type="EMBL" id="MDP9613443.1"/>
    </source>
</evidence>
<dbReference type="EMBL" id="JAURUE010000002">
    <property type="protein sequence ID" value="MDP9613442.1"/>
    <property type="molecule type" value="Genomic_DNA"/>
</dbReference>